<reference evidence="3 4" key="1">
    <citation type="submission" date="2024-09" db="EMBL/GenBank/DDBJ databases">
        <authorList>
            <person name="Sun Q."/>
            <person name="Mori K."/>
        </authorList>
    </citation>
    <scope>NUCLEOTIDE SEQUENCE [LARGE SCALE GENOMIC DNA]</scope>
    <source>
        <strain evidence="3 4">CGMCC 1.15906</strain>
    </source>
</reference>
<keyword evidence="4" id="KW-1185">Reference proteome</keyword>
<evidence type="ECO:0000256" key="1">
    <source>
        <dbReference type="SAM" id="Phobius"/>
    </source>
</evidence>
<evidence type="ECO:0000259" key="2">
    <source>
        <dbReference type="Pfam" id="PF13559"/>
    </source>
</evidence>
<keyword evidence="1" id="KW-1133">Transmembrane helix</keyword>
<dbReference type="Proteomes" id="UP001589890">
    <property type="component" value="Unassembled WGS sequence"/>
</dbReference>
<dbReference type="InterPro" id="IPR025403">
    <property type="entry name" value="TgpA-like_C"/>
</dbReference>
<proteinExistence type="predicted"/>
<sequence>MMNLPLEPPIDISRDSAAEEAARELSKPVYHDDQSIITRALNKLLEWIGEAFAEMAVRSPGGRTGFLILLGLVVLAVVVIIWRAGVLRTTRAIRQEAVFDTGRIRSAAEYRAEAEAAAASGQFGPAIRSRFRAGVAELTERTILDDRAGRTAYEVAADATKAIPELEASLRPAATVFAEVVYGSRTATPERYAAVVAADEAARRVSTRSMLKATAG</sequence>
<keyword evidence="1" id="KW-0812">Transmembrane</keyword>
<dbReference type="EMBL" id="JBHLTC010000028">
    <property type="protein sequence ID" value="MFC0626647.1"/>
    <property type="molecule type" value="Genomic_DNA"/>
</dbReference>
<organism evidence="3 4">
    <name type="scientific">Kribbella deserti</name>
    <dbReference type="NCBI Taxonomy" id="1926257"/>
    <lineage>
        <taxon>Bacteria</taxon>
        <taxon>Bacillati</taxon>
        <taxon>Actinomycetota</taxon>
        <taxon>Actinomycetes</taxon>
        <taxon>Propionibacteriales</taxon>
        <taxon>Kribbellaceae</taxon>
        <taxon>Kribbella</taxon>
    </lineage>
</organism>
<evidence type="ECO:0000313" key="4">
    <source>
        <dbReference type="Proteomes" id="UP001589890"/>
    </source>
</evidence>
<feature type="transmembrane region" description="Helical" evidence="1">
    <location>
        <begin position="65"/>
        <end position="85"/>
    </location>
</feature>
<accession>A0ABV6QSP9</accession>
<protein>
    <submittedName>
        <fullName evidence="3">DUF4129 domain-containing protein</fullName>
    </submittedName>
</protein>
<name>A0ABV6QSP9_9ACTN</name>
<comment type="caution">
    <text evidence="3">The sequence shown here is derived from an EMBL/GenBank/DDBJ whole genome shotgun (WGS) entry which is preliminary data.</text>
</comment>
<feature type="domain" description="Protein-glutamine gamma-glutamyltransferase-like C-terminal" evidence="2">
    <location>
        <begin position="131"/>
        <end position="200"/>
    </location>
</feature>
<keyword evidence="1" id="KW-0472">Membrane</keyword>
<dbReference type="RefSeq" id="WP_380050507.1">
    <property type="nucleotide sequence ID" value="NZ_JBHLTC010000028.1"/>
</dbReference>
<evidence type="ECO:0000313" key="3">
    <source>
        <dbReference type="EMBL" id="MFC0626647.1"/>
    </source>
</evidence>
<dbReference type="Pfam" id="PF13559">
    <property type="entry name" value="DUF4129"/>
    <property type="match status" value="1"/>
</dbReference>
<gene>
    <name evidence="3" type="ORF">ACFFGN_21385</name>
</gene>